<name>A0ABQ4S3U8_9HYPH</name>
<organism evidence="2 3">
    <name type="scientific">Methylobacterium iners</name>
    <dbReference type="NCBI Taxonomy" id="418707"/>
    <lineage>
        <taxon>Bacteria</taxon>
        <taxon>Pseudomonadati</taxon>
        <taxon>Pseudomonadota</taxon>
        <taxon>Alphaproteobacteria</taxon>
        <taxon>Hyphomicrobiales</taxon>
        <taxon>Methylobacteriaceae</taxon>
        <taxon>Methylobacterium</taxon>
    </lineage>
</organism>
<dbReference type="PROSITE" id="PS51257">
    <property type="entry name" value="PROKAR_LIPOPROTEIN"/>
    <property type="match status" value="1"/>
</dbReference>
<evidence type="ECO:0000313" key="3">
    <source>
        <dbReference type="Proteomes" id="UP001055125"/>
    </source>
</evidence>
<feature type="signal peptide" evidence="1">
    <location>
        <begin position="1"/>
        <end position="20"/>
    </location>
</feature>
<proteinExistence type="predicted"/>
<evidence type="ECO:0000313" key="2">
    <source>
        <dbReference type="EMBL" id="GJD97576.1"/>
    </source>
</evidence>
<reference evidence="2" key="1">
    <citation type="journal article" date="2021" name="Front. Microbiol.">
        <title>Comprehensive Comparative Genomics and Phenotyping of Methylobacterium Species.</title>
        <authorList>
            <person name="Alessa O."/>
            <person name="Ogura Y."/>
            <person name="Fujitani Y."/>
            <person name="Takami H."/>
            <person name="Hayashi T."/>
            <person name="Sahin N."/>
            <person name="Tani A."/>
        </authorList>
    </citation>
    <scope>NUCLEOTIDE SEQUENCE</scope>
    <source>
        <strain evidence="2">DSM 19015</strain>
    </source>
</reference>
<dbReference type="EMBL" id="BPQP01000092">
    <property type="protein sequence ID" value="GJD97576.1"/>
    <property type="molecule type" value="Genomic_DNA"/>
</dbReference>
<protein>
    <submittedName>
        <fullName evidence="2">Uncharacterized protein</fullName>
    </submittedName>
</protein>
<dbReference type="RefSeq" id="WP_238246636.1">
    <property type="nucleotide sequence ID" value="NZ_BPQP01000092.1"/>
</dbReference>
<evidence type="ECO:0000256" key="1">
    <source>
        <dbReference type="SAM" id="SignalP"/>
    </source>
</evidence>
<feature type="chain" id="PRO_5047052286" evidence="1">
    <location>
        <begin position="21"/>
        <end position="117"/>
    </location>
</feature>
<sequence length="117" mass="12276">MHRQVTLAAAALLSASCAQAQSVKIVGIGASTCTRFNAEIAAAPSAERDYLAWAQGFMSGALVRAPPGVDEGLDLAPADFPLGLQAEFLRDFCLKHEAGDFSDAVHALYRRLRGGGT</sequence>
<keyword evidence="3" id="KW-1185">Reference proteome</keyword>
<comment type="caution">
    <text evidence="2">The sequence shown here is derived from an EMBL/GenBank/DDBJ whole genome shotgun (WGS) entry which is preliminary data.</text>
</comment>
<accession>A0ABQ4S3U8</accession>
<gene>
    <name evidence="2" type="ORF">OCOJLMKI_4808</name>
</gene>
<dbReference type="Proteomes" id="UP001055125">
    <property type="component" value="Unassembled WGS sequence"/>
</dbReference>
<keyword evidence="1" id="KW-0732">Signal</keyword>
<reference evidence="2" key="2">
    <citation type="submission" date="2021-08" db="EMBL/GenBank/DDBJ databases">
        <authorList>
            <person name="Tani A."/>
            <person name="Ola A."/>
            <person name="Ogura Y."/>
            <person name="Katsura K."/>
            <person name="Hayashi T."/>
        </authorList>
    </citation>
    <scope>NUCLEOTIDE SEQUENCE</scope>
    <source>
        <strain evidence="2">DSM 19015</strain>
    </source>
</reference>